<dbReference type="PROSITE" id="PS00211">
    <property type="entry name" value="ABC_TRANSPORTER_1"/>
    <property type="match status" value="1"/>
</dbReference>
<dbReference type="InterPro" id="IPR003439">
    <property type="entry name" value="ABC_transporter-like_ATP-bd"/>
</dbReference>
<dbReference type="EMBL" id="NVVJ01000001">
    <property type="protein sequence ID" value="PCJ28735.1"/>
    <property type="molecule type" value="Genomic_DNA"/>
</dbReference>
<keyword evidence="3 5" id="KW-0067">ATP-binding</keyword>
<feature type="domain" description="ABC transporter" evidence="4">
    <location>
        <begin position="6"/>
        <end position="236"/>
    </location>
</feature>
<evidence type="ECO:0000313" key="6">
    <source>
        <dbReference type="Proteomes" id="UP000218327"/>
    </source>
</evidence>
<dbReference type="InterPro" id="IPR050153">
    <property type="entry name" value="Metal_Ion_Import_ABC"/>
</dbReference>
<accession>A0A2A5BBA2</accession>
<organism evidence="5 6">
    <name type="scientific">SAR86 cluster bacterium</name>
    <dbReference type="NCBI Taxonomy" id="2030880"/>
    <lineage>
        <taxon>Bacteria</taxon>
        <taxon>Pseudomonadati</taxon>
        <taxon>Pseudomonadota</taxon>
        <taxon>Gammaproteobacteria</taxon>
        <taxon>SAR86 cluster</taxon>
    </lineage>
</organism>
<dbReference type="GO" id="GO:0016887">
    <property type="term" value="F:ATP hydrolysis activity"/>
    <property type="evidence" value="ECO:0007669"/>
    <property type="project" value="InterPro"/>
</dbReference>
<dbReference type="Gene3D" id="3.40.50.300">
    <property type="entry name" value="P-loop containing nucleotide triphosphate hydrolases"/>
    <property type="match status" value="1"/>
</dbReference>
<dbReference type="SUPFAM" id="SSF52540">
    <property type="entry name" value="P-loop containing nucleoside triphosphate hydrolases"/>
    <property type="match status" value="1"/>
</dbReference>
<dbReference type="CDD" id="cd03235">
    <property type="entry name" value="ABC_Metallic_Cations"/>
    <property type="match status" value="1"/>
</dbReference>
<dbReference type="SMART" id="SM00382">
    <property type="entry name" value="AAA"/>
    <property type="match status" value="1"/>
</dbReference>
<dbReference type="Proteomes" id="UP000218327">
    <property type="component" value="Unassembled WGS sequence"/>
</dbReference>
<proteinExistence type="predicted"/>
<dbReference type="Pfam" id="PF00005">
    <property type="entry name" value="ABC_tran"/>
    <property type="match status" value="1"/>
</dbReference>
<dbReference type="GO" id="GO:0005524">
    <property type="term" value="F:ATP binding"/>
    <property type="evidence" value="ECO:0007669"/>
    <property type="project" value="UniProtKB-KW"/>
</dbReference>
<evidence type="ECO:0000259" key="4">
    <source>
        <dbReference type="PROSITE" id="PS50893"/>
    </source>
</evidence>
<dbReference type="PANTHER" id="PTHR42734">
    <property type="entry name" value="METAL TRANSPORT SYSTEM ATP-BINDING PROTEIN TM_0124-RELATED"/>
    <property type="match status" value="1"/>
</dbReference>
<dbReference type="PROSITE" id="PS50893">
    <property type="entry name" value="ABC_TRANSPORTER_2"/>
    <property type="match status" value="1"/>
</dbReference>
<evidence type="ECO:0000313" key="5">
    <source>
        <dbReference type="EMBL" id="PCJ28735.1"/>
    </source>
</evidence>
<keyword evidence="2" id="KW-0547">Nucleotide-binding</keyword>
<dbReference type="AlphaFoldDB" id="A0A2A5BBA2"/>
<keyword evidence="1" id="KW-0813">Transport</keyword>
<name>A0A2A5BBA2_9GAMM</name>
<gene>
    <name evidence="5" type="ORF">COA96_00705</name>
</gene>
<sequence length="256" mass="27945">MRGPEIQCQQVNLSLGGVDILSDVNLTIAGGEIHCVIGPNGGGKTSLIRSVLGQMPHTGSIEISWGDNSDNQTIGYVPQFLDFDKSLPISVNDFMAMVCNTYRPAFFGPGRDSRAITEAALERVGLAGKRKARLGSLSGGERQRILFAQALIPEPALLVLDEPMSSMDQRGEAIFLDTIRQLSADGTTIIWIAHDLQQVREIANSISCIERTVVYSGPPLPYLDSDEAAEMFRYIRPASVLRQRASQDTVRTKPNE</sequence>
<evidence type="ECO:0000256" key="2">
    <source>
        <dbReference type="ARBA" id="ARBA00022741"/>
    </source>
</evidence>
<evidence type="ECO:0000256" key="3">
    <source>
        <dbReference type="ARBA" id="ARBA00022840"/>
    </source>
</evidence>
<evidence type="ECO:0000256" key="1">
    <source>
        <dbReference type="ARBA" id="ARBA00022448"/>
    </source>
</evidence>
<dbReference type="InterPro" id="IPR017871">
    <property type="entry name" value="ABC_transporter-like_CS"/>
</dbReference>
<comment type="caution">
    <text evidence="5">The sequence shown here is derived from an EMBL/GenBank/DDBJ whole genome shotgun (WGS) entry which is preliminary data.</text>
</comment>
<protein>
    <submittedName>
        <fullName evidence="5">Manganese ABC transporter ATP-binding protein</fullName>
    </submittedName>
</protein>
<dbReference type="InterPro" id="IPR003593">
    <property type="entry name" value="AAA+_ATPase"/>
</dbReference>
<dbReference type="InterPro" id="IPR027417">
    <property type="entry name" value="P-loop_NTPase"/>
</dbReference>
<dbReference type="PANTHER" id="PTHR42734:SF7">
    <property type="entry name" value="ATP-BINDING COMPONENT OF ABC TRANSPORTER-RELATED"/>
    <property type="match status" value="1"/>
</dbReference>
<reference evidence="6" key="1">
    <citation type="submission" date="2017-08" db="EMBL/GenBank/DDBJ databases">
        <title>A dynamic microbial community with high functional redundancy inhabits the cold, oxic subseafloor aquifer.</title>
        <authorList>
            <person name="Tully B.J."/>
            <person name="Wheat C.G."/>
            <person name="Glazer B.T."/>
            <person name="Huber J.A."/>
        </authorList>
    </citation>
    <scope>NUCLEOTIDE SEQUENCE [LARGE SCALE GENOMIC DNA]</scope>
</reference>